<protein>
    <submittedName>
        <fullName evidence="1">Uncharacterized protein</fullName>
    </submittedName>
</protein>
<comment type="caution">
    <text evidence="1">The sequence shown here is derived from an EMBL/GenBank/DDBJ whole genome shotgun (WGS) entry which is preliminary data.</text>
</comment>
<proteinExistence type="predicted"/>
<evidence type="ECO:0000313" key="1">
    <source>
        <dbReference type="EMBL" id="KAF7550367.1"/>
    </source>
</evidence>
<evidence type="ECO:0000313" key="2">
    <source>
        <dbReference type="Proteomes" id="UP000722485"/>
    </source>
</evidence>
<accession>A0A9P5LGZ9</accession>
<gene>
    <name evidence="1" type="ORF">G7Z17_g5780</name>
</gene>
<dbReference type="AlphaFoldDB" id="A0A9P5LGZ9"/>
<reference evidence="1" key="1">
    <citation type="submission" date="2020-03" db="EMBL/GenBank/DDBJ databases">
        <title>Draft Genome Sequence of Cylindrodendrum hubeiense.</title>
        <authorList>
            <person name="Buettner E."/>
            <person name="Kellner H."/>
        </authorList>
    </citation>
    <scope>NUCLEOTIDE SEQUENCE</scope>
    <source>
        <strain evidence="1">IHI 201604</strain>
    </source>
</reference>
<name>A0A9P5LGZ9_9HYPO</name>
<keyword evidence="2" id="KW-1185">Reference proteome</keyword>
<dbReference type="OrthoDB" id="3636801at2759"/>
<organism evidence="1 2">
    <name type="scientific">Cylindrodendrum hubeiense</name>
    <dbReference type="NCBI Taxonomy" id="595255"/>
    <lineage>
        <taxon>Eukaryota</taxon>
        <taxon>Fungi</taxon>
        <taxon>Dikarya</taxon>
        <taxon>Ascomycota</taxon>
        <taxon>Pezizomycotina</taxon>
        <taxon>Sordariomycetes</taxon>
        <taxon>Hypocreomycetidae</taxon>
        <taxon>Hypocreales</taxon>
        <taxon>Nectriaceae</taxon>
        <taxon>Cylindrodendrum</taxon>
    </lineage>
</organism>
<sequence>MEQPFVRAAVGAQNLKDLGMHVTWNRTLLELVLGNMPQLEALHIWGDIENTENMIQDSGDRLRALVPILAQFPSLSKITLPPSSELGLGFDGGPMCGNSYFGLQGRKYARFVKREDIWATQTAASIVLLGSPHLNSITIGQWTTIGIDRGKAEWPWTGKIKEYLIGIYPRYRRGEDPGGDDDDEDPEGPIFGGLALDDAALSDDWDPRVCLKQDIDQLFAEKLDDEDI</sequence>
<dbReference type="EMBL" id="JAANBB010000100">
    <property type="protein sequence ID" value="KAF7550367.1"/>
    <property type="molecule type" value="Genomic_DNA"/>
</dbReference>
<dbReference type="Proteomes" id="UP000722485">
    <property type="component" value="Unassembled WGS sequence"/>
</dbReference>